<keyword evidence="2" id="KW-0808">Transferase</keyword>
<keyword evidence="2" id="KW-0695">RNA-directed DNA polymerase</keyword>
<accession>A0A6L2MPI6</accession>
<sequence>MQQRSGRIHNIKQRDRESTEEFVRTYKLECRDVKGAPKCLKISGFMHGITNPELIKRLHDKIPKSMDEMMSVTTTFLRGEVAASNQERKNSFPSWKQEAGLKQNFKRGNFRNEQRTERKQDRFTLLTKTPKEILALDKGKFKPPPLMTISIEKRKASKFCKFHGEVGHTTNECMHLKRQIEEMLKAKKLSHLIKELKQNHRKDQPKTAKKGETSGKDKPLAILMVQPWKRIARQRITQTFYPKSIISFPTLGEKDKTEGPMIIEAEIKFRPEIKNQFIPANTSLVEFSGEIIWPLGQISLLVKIGDEEHSTSGWMNFMVVRSPFPYNGIIGRPGVRKIQAIPSTVHEMIKFPVAGGIVTLRSSMIIPLECSMVLEPGVPWS</sequence>
<protein>
    <submittedName>
        <fullName evidence="2">Reverse transcriptase domain-containing protein</fullName>
    </submittedName>
</protein>
<organism evidence="2">
    <name type="scientific">Tanacetum cinerariifolium</name>
    <name type="common">Dalmatian daisy</name>
    <name type="synonym">Chrysanthemum cinerariifolium</name>
    <dbReference type="NCBI Taxonomy" id="118510"/>
    <lineage>
        <taxon>Eukaryota</taxon>
        <taxon>Viridiplantae</taxon>
        <taxon>Streptophyta</taxon>
        <taxon>Embryophyta</taxon>
        <taxon>Tracheophyta</taxon>
        <taxon>Spermatophyta</taxon>
        <taxon>Magnoliopsida</taxon>
        <taxon>eudicotyledons</taxon>
        <taxon>Gunneridae</taxon>
        <taxon>Pentapetalae</taxon>
        <taxon>asterids</taxon>
        <taxon>campanulids</taxon>
        <taxon>Asterales</taxon>
        <taxon>Asteraceae</taxon>
        <taxon>Asteroideae</taxon>
        <taxon>Anthemideae</taxon>
        <taxon>Anthemidinae</taxon>
        <taxon>Tanacetum</taxon>
    </lineage>
</organism>
<feature type="region of interest" description="Disordered" evidence="1">
    <location>
        <begin position="197"/>
        <end position="216"/>
    </location>
</feature>
<dbReference type="PANTHER" id="PTHR33240:SF15">
    <property type="entry name" value="GAG-PRO-LIKE PROTEIN"/>
    <property type="match status" value="1"/>
</dbReference>
<name>A0A6L2MPI6_TANCI</name>
<evidence type="ECO:0000256" key="1">
    <source>
        <dbReference type="SAM" id="MobiDB-lite"/>
    </source>
</evidence>
<dbReference type="EMBL" id="BKCJ010007050">
    <property type="protein sequence ID" value="GEU75269.1"/>
    <property type="molecule type" value="Genomic_DNA"/>
</dbReference>
<proteinExistence type="predicted"/>
<dbReference type="PANTHER" id="PTHR33240">
    <property type="entry name" value="OS08G0508500 PROTEIN"/>
    <property type="match status" value="1"/>
</dbReference>
<reference evidence="2" key="1">
    <citation type="journal article" date="2019" name="Sci. Rep.">
        <title>Draft genome of Tanacetum cinerariifolium, the natural source of mosquito coil.</title>
        <authorList>
            <person name="Yamashiro T."/>
            <person name="Shiraishi A."/>
            <person name="Satake H."/>
            <person name="Nakayama K."/>
        </authorList>
    </citation>
    <scope>NUCLEOTIDE SEQUENCE</scope>
</reference>
<gene>
    <name evidence="2" type="ORF">Tci_047247</name>
</gene>
<keyword evidence="2" id="KW-0548">Nucleotidyltransferase</keyword>
<evidence type="ECO:0000313" key="2">
    <source>
        <dbReference type="EMBL" id="GEU75269.1"/>
    </source>
</evidence>
<dbReference type="GO" id="GO:0003964">
    <property type="term" value="F:RNA-directed DNA polymerase activity"/>
    <property type="evidence" value="ECO:0007669"/>
    <property type="project" value="UniProtKB-KW"/>
</dbReference>
<dbReference type="AlphaFoldDB" id="A0A6L2MPI6"/>
<feature type="non-terminal residue" evidence="2">
    <location>
        <position position="381"/>
    </location>
</feature>
<comment type="caution">
    <text evidence="2">The sequence shown here is derived from an EMBL/GenBank/DDBJ whole genome shotgun (WGS) entry which is preliminary data.</text>
</comment>